<feature type="domain" description="Major facilitator superfamily (MFS) profile" evidence="8">
    <location>
        <begin position="1"/>
        <end position="400"/>
    </location>
</feature>
<dbReference type="InterPro" id="IPR010290">
    <property type="entry name" value="TM_effector"/>
</dbReference>
<name>A0A1Y0ILP2_9BACL</name>
<evidence type="ECO:0000259" key="8">
    <source>
        <dbReference type="PROSITE" id="PS50850"/>
    </source>
</evidence>
<keyword evidence="4 7" id="KW-0812">Transmembrane</keyword>
<feature type="transmembrane region" description="Helical" evidence="7">
    <location>
        <begin position="290"/>
        <end position="309"/>
    </location>
</feature>
<feature type="transmembrane region" description="Helical" evidence="7">
    <location>
        <begin position="346"/>
        <end position="364"/>
    </location>
</feature>
<dbReference type="OrthoDB" id="9775268at2"/>
<feature type="transmembrane region" description="Helical" evidence="7">
    <location>
        <begin position="167"/>
        <end position="187"/>
    </location>
</feature>
<dbReference type="KEGG" id="tum:CBW65_10740"/>
<feature type="transmembrane region" description="Helical" evidence="7">
    <location>
        <begin position="370"/>
        <end position="396"/>
    </location>
</feature>
<dbReference type="GO" id="GO:0005886">
    <property type="term" value="C:plasma membrane"/>
    <property type="evidence" value="ECO:0007669"/>
    <property type="project" value="UniProtKB-SubCell"/>
</dbReference>
<comment type="subcellular location">
    <subcellularLocation>
        <location evidence="1">Cell membrane</location>
        <topology evidence="1">Multi-pass membrane protein</topology>
    </subcellularLocation>
</comment>
<dbReference type="PANTHER" id="PTHR43266">
    <property type="entry name" value="MACROLIDE-EFFLUX PROTEIN"/>
    <property type="match status" value="1"/>
</dbReference>
<evidence type="ECO:0000256" key="7">
    <source>
        <dbReference type="SAM" id="Phobius"/>
    </source>
</evidence>
<dbReference type="RefSeq" id="WP_087456807.1">
    <property type="nucleotide sequence ID" value="NZ_CP021434.1"/>
</dbReference>
<keyword evidence="10" id="KW-1185">Reference proteome</keyword>
<organism evidence="9 10">
    <name type="scientific">Tumebacillus avium</name>
    <dbReference type="NCBI Taxonomy" id="1903704"/>
    <lineage>
        <taxon>Bacteria</taxon>
        <taxon>Bacillati</taxon>
        <taxon>Bacillota</taxon>
        <taxon>Bacilli</taxon>
        <taxon>Bacillales</taxon>
        <taxon>Alicyclobacillaceae</taxon>
        <taxon>Tumebacillus</taxon>
    </lineage>
</organism>
<dbReference type="Pfam" id="PF05977">
    <property type="entry name" value="MFS_3"/>
    <property type="match status" value="1"/>
</dbReference>
<dbReference type="SUPFAM" id="SSF103473">
    <property type="entry name" value="MFS general substrate transporter"/>
    <property type="match status" value="1"/>
</dbReference>
<feature type="transmembrane region" description="Helical" evidence="7">
    <location>
        <begin position="227"/>
        <end position="248"/>
    </location>
</feature>
<evidence type="ECO:0000256" key="1">
    <source>
        <dbReference type="ARBA" id="ARBA00004651"/>
    </source>
</evidence>
<protein>
    <recommendedName>
        <fullName evidence="8">Major facilitator superfamily (MFS) profile domain-containing protein</fullName>
    </recommendedName>
</protein>
<feature type="transmembrane region" description="Helical" evidence="7">
    <location>
        <begin position="315"/>
        <end position="334"/>
    </location>
</feature>
<keyword evidence="5 7" id="KW-1133">Transmembrane helix</keyword>
<evidence type="ECO:0000256" key="5">
    <source>
        <dbReference type="ARBA" id="ARBA00022989"/>
    </source>
</evidence>
<dbReference type="AlphaFoldDB" id="A0A1Y0ILP2"/>
<keyword evidence="6 7" id="KW-0472">Membrane</keyword>
<evidence type="ECO:0000256" key="2">
    <source>
        <dbReference type="ARBA" id="ARBA00022448"/>
    </source>
</evidence>
<keyword evidence="2" id="KW-0813">Transport</keyword>
<accession>A0A1Y0ILP2</accession>
<feature type="transmembrane region" description="Helical" evidence="7">
    <location>
        <begin position="78"/>
        <end position="97"/>
    </location>
</feature>
<reference evidence="10" key="1">
    <citation type="submission" date="2017-05" db="EMBL/GenBank/DDBJ databases">
        <authorList>
            <person name="Sung H."/>
        </authorList>
    </citation>
    <scope>NUCLEOTIDE SEQUENCE [LARGE SCALE GENOMIC DNA]</scope>
    <source>
        <strain evidence="10">AR23208</strain>
    </source>
</reference>
<feature type="transmembrane region" description="Helical" evidence="7">
    <location>
        <begin position="260"/>
        <end position="278"/>
    </location>
</feature>
<evidence type="ECO:0000313" key="9">
    <source>
        <dbReference type="EMBL" id="ARU61427.1"/>
    </source>
</evidence>
<evidence type="ECO:0000256" key="3">
    <source>
        <dbReference type="ARBA" id="ARBA00022475"/>
    </source>
</evidence>
<dbReference type="Gene3D" id="1.20.1250.20">
    <property type="entry name" value="MFS general substrate transporter like domains"/>
    <property type="match status" value="1"/>
</dbReference>
<dbReference type="CDD" id="cd06173">
    <property type="entry name" value="MFS_MefA_like"/>
    <property type="match status" value="1"/>
</dbReference>
<dbReference type="PANTHER" id="PTHR43266:SF8">
    <property type="entry name" value="MACROLIDE-EFFLUX PROTEIN"/>
    <property type="match status" value="1"/>
</dbReference>
<dbReference type="InterPro" id="IPR036259">
    <property type="entry name" value="MFS_trans_sf"/>
</dbReference>
<feature type="transmembrane region" description="Helical" evidence="7">
    <location>
        <begin position="49"/>
        <end position="69"/>
    </location>
</feature>
<dbReference type="Proteomes" id="UP000195437">
    <property type="component" value="Chromosome"/>
</dbReference>
<evidence type="ECO:0000256" key="4">
    <source>
        <dbReference type="ARBA" id="ARBA00022692"/>
    </source>
</evidence>
<sequence>MLAFLKGNPRYFFYWIATWLSEFGDWMRNMALLYIVMDLSNNSPFAVSSILFAEFAPIFLFGFFVGVFADRWDRKKTMLGAIAFRVLIMLMFVAAILSGSLWLIYLGAFLSTVGSLFYKGSAAAFVMQFVPQQDLKTAISLRQVTNSTMMLIGPAVGTLVYMTWGGAWALGMTALLMAGSFLLIFAVKVPPSAAAPAKDSKGKIKGILRDMRDGFAYSWKNAAVRPILFTQVFIGFGSGLINVVEIFIVTDYLGLPKENLSWLVTLQGGSMLAGALLVQRMKLAPERMLGYGLLLMGVGLAGLVAYPALWVTMAAIVVFSLGNSMLNIGLGTTLQTYVSFEYQGRIGTTVMTLFNGFMVIAMLTGGTLQAVFSIVPVVLASGISVVIGGLVCFYMYHLAHKAGMKPVQPPTQQAQA</sequence>
<gene>
    <name evidence="9" type="ORF">CBW65_10740</name>
</gene>
<evidence type="ECO:0000256" key="6">
    <source>
        <dbReference type="ARBA" id="ARBA00023136"/>
    </source>
</evidence>
<feature type="transmembrane region" description="Helical" evidence="7">
    <location>
        <begin position="12"/>
        <end position="37"/>
    </location>
</feature>
<evidence type="ECO:0000313" key="10">
    <source>
        <dbReference type="Proteomes" id="UP000195437"/>
    </source>
</evidence>
<dbReference type="InterPro" id="IPR020846">
    <property type="entry name" value="MFS_dom"/>
</dbReference>
<dbReference type="EMBL" id="CP021434">
    <property type="protein sequence ID" value="ARU61427.1"/>
    <property type="molecule type" value="Genomic_DNA"/>
</dbReference>
<dbReference type="GO" id="GO:0022857">
    <property type="term" value="F:transmembrane transporter activity"/>
    <property type="evidence" value="ECO:0007669"/>
    <property type="project" value="InterPro"/>
</dbReference>
<proteinExistence type="predicted"/>
<keyword evidence="3" id="KW-1003">Cell membrane</keyword>
<dbReference type="PROSITE" id="PS50850">
    <property type="entry name" value="MFS"/>
    <property type="match status" value="1"/>
</dbReference>